<dbReference type="NCBIfam" id="TIGR02436">
    <property type="entry name" value="four helix bundle protein"/>
    <property type="match status" value="1"/>
</dbReference>
<dbReference type="PANTHER" id="PTHR38471">
    <property type="entry name" value="FOUR HELIX BUNDLE PROTEIN"/>
    <property type="match status" value="1"/>
</dbReference>
<dbReference type="PIRSF" id="PIRSF035652">
    <property type="entry name" value="CHP02436"/>
    <property type="match status" value="1"/>
</dbReference>
<reference evidence="1 2" key="1">
    <citation type="submission" date="2019-06" db="EMBL/GenBank/DDBJ databases">
        <title>Flavibacter putida gen. nov., sp. nov., a novel marine bacterium of the family Flavobacteriaceae isolated from coastal seawater.</title>
        <authorList>
            <person name="Feng X."/>
        </authorList>
    </citation>
    <scope>NUCLEOTIDE SEQUENCE [LARGE SCALE GENOMIC DNA]</scope>
    <source>
        <strain evidence="1 2">PLHSN227</strain>
    </source>
</reference>
<dbReference type="Gene3D" id="1.20.1440.60">
    <property type="entry name" value="23S rRNA-intervening sequence"/>
    <property type="match status" value="1"/>
</dbReference>
<dbReference type="RefSeq" id="WP_141422245.1">
    <property type="nucleotide sequence ID" value="NZ_VIAR01000010.1"/>
</dbReference>
<dbReference type="EMBL" id="VIAR01000010">
    <property type="protein sequence ID" value="TQD37007.1"/>
    <property type="molecule type" value="Genomic_DNA"/>
</dbReference>
<dbReference type="AlphaFoldDB" id="A0A507ZJ43"/>
<dbReference type="InterPro" id="IPR012657">
    <property type="entry name" value="23S_rRNA-intervening_sequence"/>
</dbReference>
<dbReference type="OrthoDB" id="285993at2"/>
<proteinExistence type="predicted"/>
<evidence type="ECO:0000313" key="1">
    <source>
        <dbReference type="EMBL" id="TQD37007.1"/>
    </source>
</evidence>
<dbReference type="InterPro" id="IPR036583">
    <property type="entry name" value="23S_rRNA_IVS_sf"/>
</dbReference>
<dbReference type="Proteomes" id="UP000317169">
    <property type="component" value="Unassembled WGS sequence"/>
</dbReference>
<dbReference type="SUPFAM" id="SSF158446">
    <property type="entry name" value="IVS-encoded protein-like"/>
    <property type="match status" value="1"/>
</dbReference>
<comment type="caution">
    <text evidence="1">The sequence shown here is derived from an EMBL/GenBank/DDBJ whole genome shotgun (WGS) entry which is preliminary data.</text>
</comment>
<evidence type="ECO:0000313" key="2">
    <source>
        <dbReference type="Proteomes" id="UP000317169"/>
    </source>
</evidence>
<protein>
    <submittedName>
        <fullName evidence="1">Four helix bundle protein</fullName>
    </submittedName>
</protein>
<sequence>MKQNNWIAYKEEIRERLRLFALEILNLSEKLPNSTRAKVINYQLTKSGTSVYANYRAALRSRSKAEFFSKMSIVVEESDETEMWLELLIATKISNNNLTNALHSESLELLKILSSMRKKLSK</sequence>
<keyword evidence="2" id="KW-1185">Reference proteome</keyword>
<gene>
    <name evidence="1" type="ORF">FKR84_10400</name>
</gene>
<dbReference type="Pfam" id="PF05635">
    <property type="entry name" value="23S_rRNA_IVP"/>
    <property type="match status" value="1"/>
</dbReference>
<dbReference type="PANTHER" id="PTHR38471:SF2">
    <property type="entry name" value="FOUR HELIX BUNDLE PROTEIN"/>
    <property type="match status" value="1"/>
</dbReference>
<name>A0A507ZJ43_9FLAO</name>
<accession>A0A507ZJ43</accession>
<organism evidence="1 2">
    <name type="scientific">Haloflavibacter putidus</name>
    <dbReference type="NCBI Taxonomy" id="2576776"/>
    <lineage>
        <taxon>Bacteria</taxon>
        <taxon>Pseudomonadati</taxon>
        <taxon>Bacteroidota</taxon>
        <taxon>Flavobacteriia</taxon>
        <taxon>Flavobacteriales</taxon>
        <taxon>Flavobacteriaceae</taxon>
        <taxon>Haloflavibacter</taxon>
    </lineage>
</organism>